<evidence type="ECO:0000256" key="3">
    <source>
        <dbReference type="ARBA" id="ARBA00022989"/>
    </source>
</evidence>
<evidence type="ECO:0000313" key="6">
    <source>
        <dbReference type="EMBL" id="RDU23502.1"/>
    </source>
</evidence>
<name>A0A371AVD8_9FIRM</name>
<gene>
    <name evidence="6" type="ORF">DWV06_09400</name>
</gene>
<keyword evidence="2 5" id="KW-0812">Transmembrane</keyword>
<dbReference type="GO" id="GO:0016020">
    <property type="term" value="C:membrane"/>
    <property type="evidence" value="ECO:0007669"/>
    <property type="project" value="UniProtKB-SubCell"/>
</dbReference>
<evidence type="ECO:0000256" key="1">
    <source>
        <dbReference type="ARBA" id="ARBA00004141"/>
    </source>
</evidence>
<comment type="caution">
    <text evidence="6">The sequence shown here is derived from an EMBL/GenBank/DDBJ whole genome shotgun (WGS) entry which is preliminary data.</text>
</comment>
<dbReference type="OrthoDB" id="1970894at2"/>
<dbReference type="RefSeq" id="WP_115481930.1">
    <property type="nucleotide sequence ID" value="NZ_QRCT01000025.1"/>
</dbReference>
<evidence type="ECO:0000256" key="2">
    <source>
        <dbReference type="ARBA" id="ARBA00022692"/>
    </source>
</evidence>
<dbReference type="Pfam" id="PF02674">
    <property type="entry name" value="Colicin_V"/>
    <property type="match status" value="2"/>
</dbReference>
<dbReference type="GO" id="GO:0009403">
    <property type="term" value="P:toxin biosynthetic process"/>
    <property type="evidence" value="ECO:0007669"/>
    <property type="project" value="InterPro"/>
</dbReference>
<keyword evidence="4 5" id="KW-0472">Membrane</keyword>
<dbReference type="Proteomes" id="UP000255036">
    <property type="component" value="Unassembled WGS sequence"/>
</dbReference>
<organism evidence="6 7">
    <name type="scientific">Anaerosacchariphilus polymeriproducens</name>
    <dbReference type="NCBI Taxonomy" id="1812858"/>
    <lineage>
        <taxon>Bacteria</taxon>
        <taxon>Bacillati</taxon>
        <taxon>Bacillota</taxon>
        <taxon>Clostridia</taxon>
        <taxon>Lachnospirales</taxon>
        <taxon>Lachnospiraceae</taxon>
        <taxon>Anaerosacchariphilus</taxon>
    </lineage>
</organism>
<dbReference type="AlphaFoldDB" id="A0A371AVD8"/>
<feature type="transmembrane region" description="Helical" evidence="5">
    <location>
        <begin position="124"/>
        <end position="144"/>
    </location>
</feature>
<accession>A0A371AVD8</accession>
<dbReference type="InterPro" id="IPR003825">
    <property type="entry name" value="Colicin-V_CvpA"/>
</dbReference>
<reference evidence="6 7" key="1">
    <citation type="submission" date="2018-07" db="EMBL/GenBank/DDBJ databases">
        <title>Anaerosacharophilus polymeroproducens gen. nov. sp. nov., an anaerobic bacterium isolated from salt field.</title>
        <authorList>
            <person name="Kim W."/>
            <person name="Yang S.-H."/>
            <person name="Oh J."/>
            <person name="Lee J.-H."/>
            <person name="Kwon K.K."/>
        </authorList>
    </citation>
    <scope>NUCLEOTIDE SEQUENCE [LARGE SCALE GENOMIC DNA]</scope>
    <source>
        <strain evidence="6 7">MCWD5</strain>
    </source>
</reference>
<protein>
    <submittedName>
        <fullName evidence="6">CvpA family protein</fullName>
    </submittedName>
</protein>
<evidence type="ECO:0000313" key="7">
    <source>
        <dbReference type="Proteomes" id="UP000255036"/>
    </source>
</evidence>
<proteinExistence type="predicted"/>
<feature type="transmembrane region" description="Helical" evidence="5">
    <location>
        <begin position="164"/>
        <end position="187"/>
    </location>
</feature>
<feature type="transmembrane region" description="Helical" evidence="5">
    <location>
        <begin position="29"/>
        <end position="49"/>
    </location>
</feature>
<keyword evidence="7" id="KW-1185">Reference proteome</keyword>
<comment type="subcellular location">
    <subcellularLocation>
        <location evidence="1">Membrane</location>
        <topology evidence="1">Multi-pass membrane protein</topology>
    </subcellularLocation>
</comment>
<dbReference type="EMBL" id="QRCT01000025">
    <property type="protein sequence ID" value="RDU23502.1"/>
    <property type="molecule type" value="Genomic_DNA"/>
</dbReference>
<evidence type="ECO:0000256" key="4">
    <source>
        <dbReference type="ARBA" id="ARBA00023136"/>
    </source>
</evidence>
<keyword evidence="3 5" id="KW-1133">Transmembrane helix</keyword>
<evidence type="ECO:0000256" key="5">
    <source>
        <dbReference type="SAM" id="Phobius"/>
    </source>
</evidence>
<sequence length="225" mass="24740">MNWFTLLVLLILIFSVINGYRKGFVRLVISLLSLIFTIFIVAVITPYIGDAIKTQTGVYNIVQEKCVKALQSTGQENKKIDQDTVLESSKLPDVVKNALAGGNAEDLLDGLGAYEYVGDLVANIVIYTISFFVSFIVITIIFRVTILSLDFITKIPVINGINKLAGILVGAAQGVITIWFGFIIIFLMSGTGVGKMLIAQINASIFLDFFYNNNLILQLITSFLK</sequence>